<dbReference type="PANTHER" id="PTHR42732">
    <property type="entry name" value="BETA-GALACTOSIDASE"/>
    <property type="match status" value="1"/>
</dbReference>
<feature type="domain" description="DUF4982" evidence="7">
    <location>
        <begin position="585"/>
        <end position="645"/>
    </location>
</feature>
<name>A0A3B0CDC9_9FLAO</name>
<comment type="caution">
    <text evidence="9">The sequence shown here is derived from an EMBL/GenBank/DDBJ whole genome shotgun (WGS) entry which is preliminary data.</text>
</comment>
<dbReference type="Pfam" id="PF00703">
    <property type="entry name" value="Glyco_hydro_2"/>
    <property type="match status" value="1"/>
</dbReference>
<dbReference type="Gene3D" id="2.60.120.260">
    <property type="entry name" value="Galactose-binding domain-like"/>
    <property type="match status" value="1"/>
</dbReference>
<dbReference type="InterPro" id="IPR006102">
    <property type="entry name" value="Ig-like_GH2"/>
</dbReference>
<proteinExistence type="inferred from homology"/>
<dbReference type="SUPFAM" id="SSF49303">
    <property type="entry name" value="beta-Galactosidase/glucuronidase domain"/>
    <property type="match status" value="1"/>
</dbReference>
<dbReference type="Gene3D" id="3.20.20.80">
    <property type="entry name" value="Glycosidases"/>
    <property type="match status" value="1"/>
</dbReference>
<dbReference type="InterPro" id="IPR051913">
    <property type="entry name" value="GH2_Domain-Containing"/>
</dbReference>
<dbReference type="InterPro" id="IPR008979">
    <property type="entry name" value="Galactose-bd-like_sf"/>
</dbReference>
<dbReference type="AlphaFoldDB" id="A0A3B0CDC9"/>
<evidence type="ECO:0000256" key="3">
    <source>
        <dbReference type="ARBA" id="ARBA00023295"/>
    </source>
</evidence>
<keyword evidence="2" id="KW-0378">Hydrolase</keyword>
<dbReference type="PRINTS" id="PR00132">
    <property type="entry name" value="GLHYDRLASE2"/>
</dbReference>
<dbReference type="SUPFAM" id="SSF51445">
    <property type="entry name" value="(Trans)glycosidases"/>
    <property type="match status" value="1"/>
</dbReference>
<keyword evidence="3" id="KW-0326">Glycosidase</keyword>
<evidence type="ECO:0000259" key="4">
    <source>
        <dbReference type="Pfam" id="PF00703"/>
    </source>
</evidence>
<evidence type="ECO:0000259" key="8">
    <source>
        <dbReference type="Pfam" id="PF18565"/>
    </source>
</evidence>
<dbReference type="SUPFAM" id="SSF49373">
    <property type="entry name" value="Invasin/intimin cell-adhesion fragments"/>
    <property type="match status" value="1"/>
</dbReference>
<evidence type="ECO:0000259" key="5">
    <source>
        <dbReference type="Pfam" id="PF02836"/>
    </source>
</evidence>
<feature type="domain" description="Glycoside hydrolase family 2 immunoglobulin-like beta-sandwich" evidence="4">
    <location>
        <begin position="217"/>
        <end position="320"/>
    </location>
</feature>
<dbReference type="InterPro" id="IPR008964">
    <property type="entry name" value="Invasin/intimin_cell_adhesion"/>
</dbReference>
<evidence type="ECO:0000259" key="6">
    <source>
        <dbReference type="Pfam" id="PF02837"/>
    </source>
</evidence>
<dbReference type="InterPro" id="IPR013783">
    <property type="entry name" value="Ig-like_fold"/>
</dbReference>
<feature type="domain" description="Glycoside hydrolase family 2" evidence="8">
    <location>
        <begin position="665"/>
        <end position="753"/>
    </location>
</feature>
<dbReference type="InterPro" id="IPR006101">
    <property type="entry name" value="Glyco_hydro_2"/>
</dbReference>
<dbReference type="InterPro" id="IPR036156">
    <property type="entry name" value="Beta-gal/glucu_dom_sf"/>
</dbReference>
<evidence type="ECO:0000256" key="1">
    <source>
        <dbReference type="ARBA" id="ARBA00007401"/>
    </source>
</evidence>
<dbReference type="Pfam" id="PF18565">
    <property type="entry name" value="Glyco_hydro2_C5"/>
    <property type="match status" value="1"/>
</dbReference>
<dbReference type="InterPro" id="IPR032311">
    <property type="entry name" value="DUF4982"/>
</dbReference>
<dbReference type="InterPro" id="IPR006103">
    <property type="entry name" value="Glyco_hydro_2_cat"/>
</dbReference>
<dbReference type="InterPro" id="IPR017853">
    <property type="entry name" value="GH"/>
</dbReference>
<evidence type="ECO:0000313" key="9">
    <source>
        <dbReference type="EMBL" id="RKN80886.1"/>
    </source>
</evidence>
<dbReference type="GO" id="GO:0005975">
    <property type="term" value="P:carbohydrate metabolic process"/>
    <property type="evidence" value="ECO:0007669"/>
    <property type="project" value="InterPro"/>
</dbReference>
<dbReference type="OrthoDB" id="9801077at2"/>
<dbReference type="InterPro" id="IPR040605">
    <property type="entry name" value="Glyco_hydro2_dom5"/>
</dbReference>
<feature type="domain" description="Glycosyl hydrolases family 2 sugar binding" evidence="6">
    <location>
        <begin position="97"/>
        <end position="197"/>
    </location>
</feature>
<dbReference type="Gene3D" id="2.60.40.10">
    <property type="entry name" value="Immunoglobulins"/>
    <property type="match status" value="3"/>
</dbReference>
<protein>
    <submittedName>
        <fullName evidence="9">DUF4982 domain-containing protein</fullName>
    </submittedName>
</protein>
<dbReference type="Pfam" id="PF02836">
    <property type="entry name" value="Glyco_hydro_2_C"/>
    <property type="match status" value="1"/>
</dbReference>
<dbReference type="RefSeq" id="WP_120711042.1">
    <property type="nucleotide sequence ID" value="NZ_RBCJ01000002.1"/>
</dbReference>
<evidence type="ECO:0000259" key="7">
    <source>
        <dbReference type="Pfam" id="PF16355"/>
    </source>
</evidence>
<organism evidence="9 10">
    <name type="scientific">Ulvibacterium marinum</name>
    <dbReference type="NCBI Taxonomy" id="2419782"/>
    <lineage>
        <taxon>Bacteria</taxon>
        <taxon>Pseudomonadati</taxon>
        <taxon>Bacteroidota</taxon>
        <taxon>Flavobacteriia</taxon>
        <taxon>Flavobacteriales</taxon>
        <taxon>Flavobacteriaceae</taxon>
        <taxon>Ulvibacterium</taxon>
    </lineage>
</organism>
<dbReference type="Pfam" id="PF02837">
    <property type="entry name" value="Glyco_hydro_2_N"/>
    <property type="match status" value="1"/>
</dbReference>
<dbReference type="Pfam" id="PF16355">
    <property type="entry name" value="DUF4982"/>
    <property type="match status" value="1"/>
</dbReference>
<sequence>MRFIPYLKIAYPFFICSFFTFTLYSQELPEGYPETSRQKLEINQGWQFYLETNQGNVLELDVNRAKWERVNVPHTLELVPSDVSGMDTTYQNKFHRNVGWYKKQLPIRATNDERIFLEFEGVHQVTNLWVNGIHVGEHAIGGYTPFHFDISEYVKRDGSPNEILISADNRLNPNIPPDGNQYDYIKFSGLYRDVFLVITDNLYVTFPWEAQNAGVFVTTPSVTPQNATIDIRTTVRNESDNTQDCRLVSRIVDADGIVVSRMETRANIPANSDYTFSQIGGITENVKLWSADRPYLYRVNTTVYKNNEPVDCLENPLGIRKFEFVRGQGFLLNGKPIELIGANRHQAYPFVGDAVPNSLHWKDAWQFKQAGFNVVRLAHYPHDNSFIQACDELGILVYEEPPSWIGIGDERWFTNLEEATRRMVRNHRNHPSILMWGGSLNHRGPVPQLHYACKQEDPTRVTASNGSPWSGPRNSGITDIYTPMDYQNMDLNPNEFVFLCEHGSSADAGRNQFEVSKARASANHLGVAVWTAHDYQAFKPNRGLHPRRIFSMYREPNPVYYWYQSELLEKPIIHIADERARMEGKVLVFSNCEEVELYKEDKLIARQQPDHDKEKLYVDHPSFTFNYSWEEGKLTAKGIRNGQPVTEYSLTKAGKPYMLKVLIEEDNRPFYANGSDIKMVKAYILDKEGNHVRMDSTKVTFTINGVGTIVGNASIGANPNKAYYGVASALVRATDKVGKLTIKASAKGLKSSEASITTIPYENNKVLAEAKPIYELRQAKIDLGGDQERLLQFGWTEWNPSLNPKSEDFPNLKLGINAEGNELEWQNGWGLSSNLALLGWMVPKQKENSV</sequence>
<dbReference type="PANTHER" id="PTHR42732:SF1">
    <property type="entry name" value="BETA-MANNOSIDASE"/>
    <property type="match status" value="1"/>
</dbReference>
<dbReference type="EMBL" id="RBCJ01000002">
    <property type="protein sequence ID" value="RKN80886.1"/>
    <property type="molecule type" value="Genomic_DNA"/>
</dbReference>
<reference evidence="9 10" key="1">
    <citation type="submission" date="2018-10" db="EMBL/GenBank/DDBJ databases">
        <title>Ulvibacterium marinum gen. nov., sp. nov., a novel marine bacterium of the family Flavobacteriaceae, isolated from a culture of the green alga Ulva prolifera.</title>
        <authorList>
            <person name="Zhang Z."/>
        </authorList>
    </citation>
    <scope>NUCLEOTIDE SEQUENCE [LARGE SCALE GENOMIC DNA]</scope>
    <source>
        <strain evidence="9 10">CCMM003</strain>
    </source>
</reference>
<dbReference type="InterPro" id="IPR006104">
    <property type="entry name" value="Glyco_hydro_2_N"/>
</dbReference>
<comment type="similarity">
    <text evidence="1">Belongs to the glycosyl hydrolase 2 family.</text>
</comment>
<feature type="domain" description="Glycoside hydrolase family 2 catalytic" evidence="5">
    <location>
        <begin position="325"/>
        <end position="490"/>
    </location>
</feature>
<dbReference type="GO" id="GO:0004553">
    <property type="term" value="F:hydrolase activity, hydrolyzing O-glycosyl compounds"/>
    <property type="evidence" value="ECO:0007669"/>
    <property type="project" value="InterPro"/>
</dbReference>
<dbReference type="SUPFAM" id="SSF49785">
    <property type="entry name" value="Galactose-binding domain-like"/>
    <property type="match status" value="1"/>
</dbReference>
<keyword evidence="10" id="KW-1185">Reference proteome</keyword>
<evidence type="ECO:0000313" key="10">
    <source>
        <dbReference type="Proteomes" id="UP000276603"/>
    </source>
</evidence>
<accession>A0A3B0CDC9</accession>
<evidence type="ECO:0000256" key="2">
    <source>
        <dbReference type="ARBA" id="ARBA00022801"/>
    </source>
</evidence>
<dbReference type="Proteomes" id="UP000276603">
    <property type="component" value="Unassembled WGS sequence"/>
</dbReference>
<gene>
    <name evidence="9" type="ORF">D7Z94_07945</name>
</gene>